<organism evidence="1 2">
    <name type="scientific">Boeremia exigua</name>
    <dbReference type="NCBI Taxonomy" id="749465"/>
    <lineage>
        <taxon>Eukaryota</taxon>
        <taxon>Fungi</taxon>
        <taxon>Dikarya</taxon>
        <taxon>Ascomycota</taxon>
        <taxon>Pezizomycotina</taxon>
        <taxon>Dothideomycetes</taxon>
        <taxon>Pleosporomycetidae</taxon>
        <taxon>Pleosporales</taxon>
        <taxon>Pleosporineae</taxon>
        <taxon>Didymellaceae</taxon>
        <taxon>Boeremia</taxon>
    </lineage>
</organism>
<comment type="caution">
    <text evidence="1">The sequence shown here is derived from an EMBL/GenBank/DDBJ whole genome shotgun (WGS) entry which is preliminary data.</text>
</comment>
<protein>
    <submittedName>
        <fullName evidence="1">Uncharacterized protein</fullName>
    </submittedName>
</protein>
<sequence length="1687" mass="186167">MDQVTPATRPNGQAGVKSPDVDVISIRSQSDVCKSWKPPALRSPILILTIFMCWALVAVLQTFLLRSQRDGGVLFAARINELPMHQQFLYLYFPTVLAVLFSIYWAWIDLETKRMEPYYQLSKKDGALGKDSLLLAYPFDFIPLVPIKAAKERHWPVFWGSLAVLLVTWGLVPTQAGIFTVQTINRSLSTPFDRSTSFLPAEQQPIRLGMRYAQSTYGIATLNETLPPYMSRNYTLAPFRPLAHDINLAGSQGTWSGETIMYSLDLFCTPSSAIRDPTGSSTSVSYNSSGGCTVTSGLTGNVTEGSDPDGGDSPLLRIKQYMGMHIGYWNTAGFADYYLQNKCPPERNATFYAAFTRTKKNEHDPPNNVTAIFCEPGYYQQRVNATVDRLTQRPIKITTLEDKQPLSRDLFNMTHWEEQITSGSTGRGIRGDSVPMSATPDYVEYMAMTNMSLLTGPKGGGVVQRLVGLSLTVSALPLEDYLDWKVLSKSYADAYRLMFSRTMSDIMGEGFVSSEQSIGFQQYTTEAVVLEPVFVYIVEGLLGAISLATIMLLYLSATRTRNLRSDPNTIASIMSLVADNEPLLVDFENMDCHTAPEFKKALDAKRFRLVHRGQRTGIEVVNLGVEDAIVSMSPSPRATIAREIANPVRPKEFRSWVAFPFVSVFLALSIALAVIYVKAEPNGLPLPSTIKLVQNILENYIPTALATLIEPMWVMINRLLCILQPIEELRNCKAEAKDSIDLDYNSLPPQLTLFKALRAKHFVLATVCAMALLSNLLAVAFAGIFNQELIDMQRATTFTAPFEMKFLPINGSIGPIEGQLFGSSQPSGAYRGGNSQDQFLIAESNFSRGTLLPAWTDANMFYLPYTTVAAVNTTIGNHLQAETMAFGAELDCKILQAGVDYTAWIRENRFGNLELEFNSTQHSDSNATVCPTNGFTNLRHGPIVPILTSKDQYCQRGPSATEITFVLEAPANASRSEQEACMSTVVLGWLRASDGSCGASQNRNLTAQNSLFVRCRPRLVTGRATVRTDASGRLQKPVDGFTRYEGTDLTEMFSNDAVNLIAQSNRYLFRSSAAVGWHNDSNAENPINYFATRETNNSRLVDPNTEVPTLQDVENLIGKAYSRLFAIWLGANKEKLLVPRIDPSQASIHGWIISTERRLFLSTPMFAISEGILATYAVVAIILYLRRPGRYLAQMPTSMAAVISLFAASAAVQDMRETSHLDRKSRAEHLRLLDARYGYGSYVGGGDGRVHIGIEKTPFVRVRSKSTWFDQKIKSFRKGSTPNRKVSLLENFKEVEMIEKSGARVFEFARTEAREFTVEPCTSPAVDLMLLQVFPIIDTAVTDIITMHYHSAMVCILPQTHEFIGNDPRHAAVEKSCFVLCRAVRPRWLRLTVTAKSTVIKDKLRWWGAPSPNSIVVLVNHHHDPHAALFLMKRGDSAKSGTGSLAGLHTAATTVTTKTQNRLAGLAVLRDTRLVTLPHTINMFSKATAILALAASASAHMILDYPTPYGKATLNSSPLEPADFPCKQRAGVYEVVEMNQWNAGETKEVAIMGSAVHGGGSCQFSVTTDTEPTEKSQWKVIHSIVGGCPSNVTGNIYPEAPNEVVVPKIPVTMPANMPSGQYAFAWTWMNKVGNREFYMNCAPIQVGDTGATASTASVAAAMGDLPDILQLPQPWQVAFGQPQPRAR</sequence>
<dbReference type="Proteomes" id="UP001153331">
    <property type="component" value="Unassembled WGS sequence"/>
</dbReference>
<accession>A0ACC2HZQ0</accession>
<dbReference type="EMBL" id="JAPHNI010000789">
    <property type="protein sequence ID" value="KAJ8108183.1"/>
    <property type="molecule type" value="Genomic_DNA"/>
</dbReference>
<keyword evidence="2" id="KW-1185">Reference proteome</keyword>
<evidence type="ECO:0000313" key="1">
    <source>
        <dbReference type="EMBL" id="KAJ8108183.1"/>
    </source>
</evidence>
<evidence type="ECO:0000313" key="2">
    <source>
        <dbReference type="Proteomes" id="UP001153331"/>
    </source>
</evidence>
<proteinExistence type="predicted"/>
<gene>
    <name evidence="1" type="ORF">OPT61_g8349</name>
</gene>
<reference evidence="1" key="1">
    <citation type="submission" date="2022-11" db="EMBL/GenBank/DDBJ databases">
        <title>Genome Sequence of Boeremia exigua.</title>
        <authorList>
            <person name="Buettner E."/>
        </authorList>
    </citation>
    <scope>NUCLEOTIDE SEQUENCE</scope>
    <source>
        <strain evidence="1">CU02</strain>
    </source>
</reference>
<name>A0ACC2HZQ0_9PLEO</name>